<dbReference type="Proteomes" id="UP000256970">
    <property type="component" value="Unassembled WGS sequence"/>
</dbReference>
<reference evidence="2 3" key="1">
    <citation type="submission" date="2016-10" db="EMBL/GenBank/DDBJ databases">
        <authorList>
            <person name="Cai Z."/>
        </authorList>
    </citation>
    <scope>NUCLEOTIDE SEQUENCE [LARGE SCALE GENOMIC DNA]</scope>
</reference>
<organism evidence="2 3">
    <name type="scientific">Tetradesmus obliquus</name>
    <name type="common">Green alga</name>
    <name type="synonym">Acutodesmus obliquus</name>
    <dbReference type="NCBI Taxonomy" id="3088"/>
    <lineage>
        <taxon>Eukaryota</taxon>
        <taxon>Viridiplantae</taxon>
        <taxon>Chlorophyta</taxon>
        <taxon>core chlorophytes</taxon>
        <taxon>Chlorophyceae</taxon>
        <taxon>CS clade</taxon>
        <taxon>Sphaeropleales</taxon>
        <taxon>Scenedesmaceae</taxon>
        <taxon>Tetradesmus</taxon>
    </lineage>
</organism>
<sequence length="342" mass="35360">MQAASTSCRLVHRGHCSAVASAPSLQQRVQPGKARRHVCRASNQDGEQRAAGLQQQVAAFAASAAITAAALVNPLPAAADLVQTVPVSQMTQMAKPLPKQYIDKSKVWTVFIGSAASLFILTVAAENNGAWFPAIARANAAMAVARKRAEQAEKAPQAPADIEAEADDLPPLSIESAALEAEIERRNAAAEAAMFAAAAERAEQERQAKLVEEGLFAAKKKVLQQQPEEPAAAVAEAAPAAAASSSSSESPDSSSHSSNGSASSSSSSAAESDAAAYKVVADTAATPQAVAWQGSAEPAAAAAEDRKAPAVSASALAGVMESREVLQQYRQQQQQQQQEVRS</sequence>
<evidence type="ECO:0000313" key="2">
    <source>
        <dbReference type="EMBL" id="SZX66272.1"/>
    </source>
</evidence>
<feature type="region of interest" description="Disordered" evidence="1">
    <location>
        <begin position="227"/>
        <end position="276"/>
    </location>
</feature>
<name>A0A383VNE3_TETOB</name>
<dbReference type="AlphaFoldDB" id="A0A383VNE3"/>
<keyword evidence="3" id="KW-1185">Reference proteome</keyword>
<proteinExistence type="predicted"/>
<accession>A0A383VNE3</accession>
<feature type="region of interest" description="Disordered" evidence="1">
    <location>
        <begin position="293"/>
        <end position="314"/>
    </location>
</feature>
<protein>
    <submittedName>
        <fullName evidence="2">Uncharacterized protein</fullName>
    </submittedName>
</protein>
<gene>
    <name evidence="2" type="ORF">BQ4739_LOCUS6705</name>
</gene>
<evidence type="ECO:0000313" key="3">
    <source>
        <dbReference type="Proteomes" id="UP000256970"/>
    </source>
</evidence>
<dbReference type="EMBL" id="FNXT01000690">
    <property type="protein sequence ID" value="SZX66272.1"/>
    <property type="molecule type" value="Genomic_DNA"/>
</dbReference>
<evidence type="ECO:0000256" key="1">
    <source>
        <dbReference type="SAM" id="MobiDB-lite"/>
    </source>
</evidence>